<sequence>MVSAAPRRLTLTAGEWAVLTDGRVGTAPGAFAPVAMTPEDRDGALASLARAAVVDAADGAPVPAVAAQLQLLRRPLLTLRLQISGRAGIRQGWFAVRSGVVAGVLTLADGRRELSLAPEVRLGPELARAVPAAGEVTGPWPAEQEPGDGMPLTGQLPLALLEDRPSPGSTPEELALAQELERRAAGSLSCLVLGRAGGGMAAGQVSWLATDTGWTGLRPRPDGSARRPVDLVPVEPADLGTWVTPTVAALLEGTDEQS</sequence>
<dbReference type="Proteomes" id="UP000292507">
    <property type="component" value="Unassembled WGS sequence"/>
</dbReference>
<comment type="caution">
    <text evidence="2">The sequence shown here is derived from an EMBL/GenBank/DDBJ whole genome shotgun (WGS) entry which is preliminary data.</text>
</comment>
<keyword evidence="3" id="KW-1185">Reference proteome</keyword>
<feature type="region of interest" description="Disordered" evidence="1">
    <location>
        <begin position="136"/>
        <end position="155"/>
    </location>
</feature>
<accession>A0A4Q7Y5I3</accession>
<proteinExistence type="predicted"/>
<gene>
    <name evidence="2" type="ORF">BKA19_0797</name>
</gene>
<evidence type="ECO:0000256" key="1">
    <source>
        <dbReference type="SAM" id="MobiDB-lite"/>
    </source>
</evidence>
<organism evidence="2 3">
    <name type="scientific">Blastococcus saxobsidens</name>
    <dbReference type="NCBI Taxonomy" id="138336"/>
    <lineage>
        <taxon>Bacteria</taxon>
        <taxon>Bacillati</taxon>
        <taxon>Actinomycetota</taxon>
        <taxon>Actinomycetes</taxon>
        <taxon>Geodermatophilales</taxon>
        <taxon>Geodermatophilaceae</taxon>
        <taxon>Blastococcus</taxon>
    </lineage>
</organism>
<name>A0A4Q7Y5I3_9ACTN</name>
<protein>
    <recommendedName>
        <fullName evidence="4">ESX secretion-associated protein EspG</fullName>
    </recommendedName>
</protein>
<reference evidence="2 3" key="1">
    <citation type="submission" date="2019-02" db="EMBL/GenBank/DDBJ databases">
        <title>Sequencing the genomes of 1000 actinobacteria strains.</title>
        <authorList>
            <person name="Klenk H.-P."/>
        </authorList>
    </citation>
    <scope>NUCLEOTIDE SEQUENCE [LARGE SCALE GENOMIC DNA]</scope>
    <source>
        <strain evidence="2 3">DSM 44509</strain>
    </source>
</reference>
<evidence type="ECO:0000313" key="2">
    <source>
        <dbReference type="EMBL" id="RZU31149.1"/>
    </source>
</evidence>
<evidence type="ECO:0008006" key="4">
    <source>
        <dbReference type="Google" id="ProtNLM"/>
    </source>
</evidence>
<evidence type="ECO:0000313" key="3">
    <source>
        <dbReference type="Proteomes" id="UP000292507"/>
    </source>
</evidence>
<dbReference type="AlphaFoldDB" id="A0A4Q7Y5I3"/>
<dbReference type="EMBL" id="SHKV01000001">
    <property type="protein sequence ID" value="RZU31149.1"/>
    <property type="molecule type" value="Genomic_DNA"/>
</dbReference>